<reference evidence="7" key="1">
    <citation type="submission" date="2018-02" db="EMBL/GenBank/DDBJ databases">
        <authorList>
            <person name="Cohen D.B."/>
            <person name="Kent A.D."/>
        </authorList>
    </citation>
    <scope>NUCLEOTIDE SEQUENCE</scope>
</reference>
<sequence>MSTIAVIVFSENYVASRWCLNELAKIMECKRRSQQIVLPIFYHVDPSELQAQTGLAEVFAKHKELFGEEKVRRWRADLTEAANLAGWDLQNVAHRDSIIENASLPYKDDFLDEDFSTDQAMAGNNKVHPSKVQMSGFGDKRKGIVTCLDAFEGRCCLSAEEAAHQWWDEELAARLQDESDVTTTWHCELNTVLVKVELYMDLPRPHFESESASSSQFATASSPSALTQSTIAGLTPMASTRRGTLGLDYVAFLDSPVLSVQSFNDPSRSTPPNQGSDLSQ</sequence>
<gene>
    <name evidence="7" type="ORF">FSB_LOCUS30634</name>
</gene>
<comment type="catalytic activity">
    <reaction evidence="4">
        <text>NAD(+) + H2O = ADP-D-ribose + nicotinamide + H(+)</text>
        <dbReference type="Rhea" id="RHEA:16301"/>
        <dbReference type="ChEBI" id="CHEBI:15377"/>
        <dbReference type="ChEBI" id="CHEBI:15378"/>
        <dbReference type="ChEBI" id="CHEBI:17154"/>
        <dbReference type="ChEBI" id="CHEBI:57540"/>
        <dbReference type="ChEBI" id="CHEBI:57967"/>
        <dbReference type="EC" id="3.2.2.6"/>
    </reaction>
    <physiologicalReaction direction="left-to-right" evidence="4">
        <dbReference type="Rhea" id="RHEA:16302"/>
    </physiologicalReaction>
</comment>
<keyword evidence="3" id="KW-0520">NAD</keyword>
<keyword evidence="2" id="KW-0378">Hydrolase</keyword>
<dbReference type="AlphaFoldDB" id="A0A2N9GSU8"/>
<dbReference type="PROSITE" id="PS50104">
    <property type="entry name" value="TIR"/>
    <property type="match status" value="1"/>
</dbReference>
<dbReference type="InterPro" id="IPR035897">
    <property type="entry name" value="Toll_tir_struct_dom_sf"/>
</dbReference>
<protein>
    <recommendedName>
        <fullName evidence="1">ADP-ribosyl cyclase/cyclic ADP-ribose hydrolase</fullName>
        <ecNumber evidence="1">3.2.2.6</ecNumber>
    </recommendedName>
</protein>
<dbReference type="PANTHER" id="PTHR32009:SF39">
    <property type="entry name" value="TIR DOMAIN-CONTAINING PROTEIN"/>
    <property type="match status" value="1"/>
</dbReference>
<dbReference type="GO" id="GO:0061809">
    <property type="term" value="F:NAD+ nucleosidase activity, cyclic ADP-ribose generating"/>
    <property type="evidence" value="ECO:0007669"/>
    <property type="project" value="UniProtKB-EC"/>
</dbReference>
<dbReference type="EMBL" id="OIVN01002335">
    <property type="protein sequence ID" value="SPD02752.1"/>
    <property type="molecule type" value="Genomic_DNA"/>
</dbReference>
<evidence type="ECO:0000313" key="7">
    <source>
        <dbReference type="EMBL" id="SPD02752.1"/>
    </source>
</evidence>
<dbReference type="GO" id="GO:0007165">
    <property type="term" value="P:signal transduction"/>
    <property type="evidence" value="ECO:0007669"/>
    <property type="project" value="InterPro"/>
</dbReference>
<evidence type="ECO:0000259" key="6">
    <source>
        <dbReference type="PROSITE" id="PS50104"/>
    </source>
</evidence>
<evidence type="ECO:0000256" key="2">
    <source>
        <dbReference type="ARBA" id="ARBA00022801"/>
    </source>
</evidence>
<proteinExistence type="predicted"/>
<evidence type="ECO:0000256" key="3">
    <source>
        <dbReference type="ARBA" id="ARBA00023027"/>
    </source>
</evidence>
<dbReference type="Gene3D" id="3.40.50.10140">
    <property type="entry name" value="Toll/interleukin-1 receptor homology (TIR) domain"/>
    <property type="match status" value="1"/>
</dbReference>
<evidence type="ECO:0000256" key="5">
    <source>
        <dbReference type="SAM" id="MobiDB-lite"/>
    </source>
</evidence>
<dbReference type="EC" id="3.2.2.6" evidence="1"/>
<dbReference type="InterPro" id="IPR000157">
    <property type="entry name" value="TIR_dom"/>
</dbReference>
<dbReference type="SUPFAM" id="SSF52200">
    <property type="entry name" value="Toll/Interleukin receptor TIR domain"/>
    <property type="match status" value="1"/>
</dbReference>
<evidence type="ECO:0000256" key="4">
    <source>
        <dbReference type="ARBA" id="ARBA00047304"/>
    </source>
</evidence>
<name>A0A2N9GSU8_FAGSY</name>
<dbReference type="PANTHER" id="PTHR32009">
    <property type="entry name" value="TMV RESISTANCE PROTEIN N-LIKE"/>
    <property type="match status" value="1"/>
</dbReference>
<evidence type="ECO:0000256" key="1">
    <source>
        <dbReference type="ARBA" id="ARBA00011982"/>
    </source>
</evidence>
<feature type="region of interest" description="Disordered" evidence="5">
    <location>
        <begin position="261"/>
        <end position="280"/>
    </location>
</feature>
<organism evidence="7">
    <name type="scientific">Fagus sylvatica</name>
    <name type="common">Beechnut</name>
    <dbReference type="NCBI Taxonomy" id="28930"/>
    <lineage>
        <taxon>Eukaryota</taxon>
        <taxon>Viridiplantae</taxon>
        <taxon>Streptophyta</taxon>
        <taxon>Embryophyta</taxon>
        <taxon>Tracheophyta</taxon>
        <taxon>Spermatophyta</taxon>
        <taxon>Magnoliopsida</taxon>
        <taxon>eudicotyledons</taxon>
        <taxon>Gunneridae</taxon>
        <taxon>Pentapetalae</taxon>
        <taxon>rosids</taxon>
        <taxon>fabids</taxon>
        <taxon>Fagales</taxon>
        <taxon>Fagaceae</taxon>
        <taxon>Fagus</taxon>
    </lineage>
</organism>
<dbReference type="Pfam" id="PF01582">
    <property type="entry name" value="TIR"/>
    <property type="match status" value="1"/>
</dbReference>
<accession>A0A2N9GSU8</accession>
<feature type="domain" description="TIR" evidence="6">
    <location>
        <begin position="1"/>
        <end position="123"/>
    </location>
</feature>